<protein>
    <submittedName>
        <fullName evidence="2">Putative secreted protein</fullName>
    </submittedName>
</protein>
<dbReference type="AlphaFoldDB" id="A0A2M4B3J4"/>
<feature type="signal peptide" evidence="1">
    <location>
        <begin position="1"/>
        <end position="26"/>
    </location>
</feature>
<evidence type="ECO:0000313" key="2">
    <source>
        <dbReference type="EMBL" id="MBW47613.1"/>
    </source>
</evidence>
<reference evidence="2" key="1">
    <citation type="submission" date="2018-01" db="EMBL/GenBank/DDBJ databases">
        <title>An insight into the sialome of Amazonian anophelines.</title>
        <authorList>
            <person name="Ribeiro J.M."/>
            <person name="Scarpassa V."/>
            <person name="Calvo E."/>
        </authorList>
    </citation>
    <scope>NUCLEOTIDE SEQUENCE</scope>
    <source>
        <tissue evidence="2">Salivary glands</tissue>
    </source>
</reference>
<dbReference type="EMBL" id="GGFK01014292">
    <property type="protein sequence ID" value="MBW47613.1"/>
    <property type="molecule type" value="Transcribed_RNA"/>
</dbReference>
<name>A0A2M4B3J4_9DIPT</name>
<evidence type="ECO:0000256" key="1">
    <source>
        <dbReference type="SAM" id="SignalP"/>
    </source>
</evidence>
<proteinExistence type="predicted"/>
<organism evidence="2">
    <name type="scientific">Anopheles triannulatus</name>
    <dbReference type="NCBI Taxonomy" id="58253"/>
    <lineage>
        <taxon>Eukaryota</taxon>
        <taxon>Metazoa</taxon>
        <taxon>Ecdysozoa</taxon>
        <taxon>Arthropoda</taxon>
        <taxon>Hexapoda</taxon>
        <taxon>Insecta</taxon>
        <taxon>Pterygota</taxon>
        <taxon>Neoptera</taxon>
        <taxon>Endopterygota</taxon>
        <taxon>Diptera</taxon>
        <taxon>Nematocera</taxon>
        <taxon>Culicoidea</taxon>
        <taxon>Culicidae</taxon>
        <taxon>Anophelinae</taxon>
        <taxon>Anopheles</taxon>
    </lineage>
</organism>
<keyword evidence="1" id="KW-0732">Signal</keyword>
<sequence length="79" mass="9008">MLIPSPWLKLILESVTLISPTPLVTCSPATCRLFEIVDEWTCTWDRRLSTAIPRPPLSTIVACVTFRSYAFVWPDVTRK</sequence>
<accession>A0A2M4B3J4</accession>
<feature type="chain" id="PRO_5014663022" evidence="1">
    <location>
        <begin position="27"/>
        <end position="79"/>
    </location>
</feature>